<protein>
    <submittedName>
        <fullName evidence="2">Uncharacterized protein</fullName>
    </submittedName>
</protein>
<keyword evidence="1" id="KW-0175">Coiled coil</keyword>
<reference evidence="2" key="1">
    <citation type="submission" date="2023-03" db="EMBL/GenBank/DDBJ databases">
        <title>Massive genome expansion in bonnet fungi (Mycena s.s.) driven by repeated elements and novel gene families across ecological guilds.</title>
        <authorList>
            <consortium name="Lawrence Berkeley National Laboratory"/>
            <person name="Harder C.B."/>
            <person name="Miyauchi S."/>
            <person name="Viragh M."/>
            <person name="Kuo A."/>
            <person name="Thoen E."/>
            <person name="Andreopoulos B."/>
            <person name="Lu D."/>
            <person name="Skrede I."/>
            <person name="Drula E."/>
            <person name="Henrissat B."/>
            <person name="Morin E."/>
            <person name="Kohler A."/>
            <person name="Barry K."/>
            <person name="LaButti K."/>
            <person name="Morin E."/>
            <person name="Salamov A."/>
            <person name="Lipzen A."/>
            <person name="Mereny Z."/>
            <person name="Hegedus B."/>
            <person name="Baldrian P."/>
            <person name="Stursova M."/>
            <person name="Weitz H."/>
            <person name="Taylor A."/>
            <person name="Grigoriev I.V."/>
            <person name="Nagy L.G."/>
            <person name="Martin F."/>
            <person name="Kauserud H."/>
        </authorList>
    </citation>
    <scope>NUCLEOTIDE SEQUENCE</scope>
    <source>
        <strain evidence="2">CBHHK067</strain>
    </source>
</reference>
<accession>A0AAD7CUU7</accession>
<name>A0AAD7CUU7_MYCRO</name>
<dbReference type="AlphaFoldDB" id="A0AAD7CUU7"/>
<proteinExistence type="predicted"/>
<keyword evidence="3" id="KW-1185">Reference proteome</keyword>
<evidence type="ECO:0000313" key="3">
    <source>
        <dbReference type="Proteomes" id="UP001221757"/>
    </source>
</evidence>
<feature type="coiled-coil region" evidence="1">
    <location>
        <begin position="262"/>
        <end position="296"/>
    </location>
</feature>
<evidence type="ECO:0000313" key="2">
    <source>
        <dbReference type="EMBL" id="KAJ7663481.1"/>
    </source>
</evidence>
<organism evidence="2 3">
    <name type="scientific">Mycena rosella</name>
    <name type="common">Pink bonnet</name>
    <name type="synonym">Agaricus rosellus</name>
    <dbReference type="NCBI Taxonomy" id="1033263"/>
    <lineage>
        <taxon>Eukaryota</taxon>
        <taxon>Fungi</taxon>
        <taxon>Dikarya</taxon>
        <taxon>Basidiomycota</taxon>
        <taxon>Agaricomycotina</taxon>
        <taxon>Agaricomycetes</taxon>
        <taxon>Agaricomycetidae</taxon>
        <taxon>Agaricales</taxon>
        <taxon>Marasmiineae</taxon>
        <taxon>Mycenaceae</taxon>
        <taxon>Mycena</taxon>
    </lineage>
</organism>
<dbReference type="EMBL" id="JARKIE010000233">
    <property type="protein sequence ID" value="KAJ7663481.1"/>
    <property type="molecule type" value="Genomic_DNA"/>
</dbReference>
<dbReference type="Proteomes" id="UP001221757">
    <property type="component" value="Unassembled WGS sequence"/>
</dbReference>
<comment type="caution">
    <text evidence="2">The sequence shown here is derived from an EMBL/GenBank/DDBJ whole genome shotgun (WGS) entry which is preliminary data.</text>
</comment>
<sequence>MKPKQPDSTSYHPTTSAPIEFQHTWRAVLVNPRNIGPAFPFRLPELVSNRHPIPYLEFRARCDPPRDIGNPGDIWLNVSPAACALFALSVDREWVRWPGATLDAGRMVPHPYLPLYALWCTIRRSGWYHRDKLPADWTDQRIAARRELGGYDVAADMADAAVGVRLVLLWEESGGAESDAVEAQLEGALGQLSATDNAGALVVSLGSGIDYLLAERMKLARGFFAAEERAAVAEQKLGEVSESARSISEYLATERTSLTSALAAAEGRAAAAEAKVAAAEEKLGAAEERVRALSQAKPEFTSTPARQTSGGLTLTATHLALLYRDASCDPDGGAKNCRICLTAVLPALLFAHALGAHPAECAVLAGAPTYVLEAHIAEFRELDR</sequence>
<evidence type="ECO:0000256" key="1">
    <source>
        <dbReference type="SAM" id="Coils"/>
    </source>
</evidence>
<gene>
    <name evidence="2" type="ORF">B0H17DRAFT_309610</name>
</gene>